<keyword evidence="4" id="KW-1185">Reference proteome</keyword>
<dbReference type="InterPro" id="IPR036514">
    <property type="entry name" value="SGNH_hydro_sf"/>
</dbReference>
<dbReference type="OrthoDB" id="532422at2759"/>
<evidence type="ECO:0008006" key="5">
    <source>
        <dbReference type="Google" id="ProtNLM"/>
    </source>
</evidence>
<evidence type="ECO:0000256" key="1">
    <source>
        <dbReference type="SAM" id="SignalP"/>
    </source>
</evidence>
<keyword evidence="1" id="KW-0732">Signal</keyword>
<organism evidence="2 4">
    <name type="scientific">Volvox reticuliferus</name>
    <dbReference type="NCBI Taxonomy" id="1737510"/>
    <lineage>
        <taxon>Eukaryota</taxon>
        <taxon>Viridiplantae</taxon>
        <taxon>Chlorophyta</taxon>
        <taxon>core chlorophytes</taxon>
        <taxon>Chlorophyceae</taxon>
        <taxon>CS clade</taxon>
        <taxon>Chlamydomonadales</taxon>
        <taxon>Volvocaceae</taxon>
        <taxon>Volvox</taxon>
    </lineage>
</organism>
<accession>A0A8J4CDP6</accession>
<reference evidence="2" key="1">
    <citation type="journal article" date="2021" name="Proc. Natl. Acad. Sci. U.S.A.">
        <title>Three genomes in the algal genus Volvox reveal the fate of a haploid sex-determining region after a transition to homothallism.</title>
        <authorList>
            <person name="Yamamoto K."/>
            <person name="Hamaji T."/>
            <person name="Kawai-Toyooka H."/>
            <person name="Matsuzaki R."/>
            <person name="Takahashi F."/>
            <person name="Nishimura Y."/>
            <person name="Kawachi M."/>
            <person name="Noguchi H."/>
            <person name="Minakuchi Y."/>
            <person name="Umen J.G."/>
            <person name="Toyoda A."/>
            <person name="Nozaki H."/>
        </authorList>
    </citation>
    <scope>NUCLEOTIDE SEQUENCE</scope>
    <source>
        <strain evidence="3">NIES-3785</strain>
        <strain evidence="2">NIES-3786</strain>
    </source>
</reference>
<sequence>MRPAQSAISALLVLLCTQKCCLGWLSGDWLGENHSFRTRHRQEFNWKHRIPRFSITESNALDPTAIAHIVRDTYNFTLPPVQLRRSLAYLGGAARLRRVVQKLAQGSQPRIKVAVIGGSISYGEFAHEKGRTDWFSIFVTWLISAFPRANITARNGCTPGVPTPYMIMCLELSVDRDVDLVFMEYTLNDAHSLQSPHEEAKLMDNQIVKNAERLVRRVLALPQRPAVVFMHSTPCGMANYPVGHPKNPNSMPYRSFPMTSEDIQGAISQYYDVQYLSMRTAMYRLAVHKQELGFLWEDMFVDHHPGDHGHKIMADLAVNLIQQVALGLMLEPYGHEDEDVVWEELPDPMYEGNSAPNSVMCSVAESFQQLVILSEGFEYINEGTAIKPKPGYVATQPGSRLQLRVDTDRSAVGSPPDAMVHVYLHHLRSYEHMGTATITCVSGCSCQGVEVDALILDRVSQVYLAGLTVTQSSDCIIEVKVLERTNSGEHKFKVSGVVVAEAAGKQDGLPGLNAAHNQEFGLRQHLDEQNGITKVTLTSEQSHAGQQSPGAQ</sequence>
<evidence type="ECO:0000313" key="3">
    <source>
        <dbReference type="EMBL" id="GIL93802.1"/>
    </source>
</evidence>
<name>A0A8J4CDP6_9CHLO</name>
<evidence type="ECO:0000313" key="4">
    <source>
        <dbReference type="Proteomes" id="UP000747110"/>
    </source>
</evidence>
<dbReference type="EMBL" id="BNCP01000014">
    <property type="protein sequence ID" value="GIL78984.1"/>
    <property type="molecule type" value="Genomic_DNA"/>
</dbReference>
<protein>
    <recommendedName>
        <fullName evidence="5">SGNH hydrolase-type esterase domain-containing protein</fullName>
    </recommendedName>
</protein>
<feature type="chain" id="PRO_5036433565" description="SGNH hydrolase-type esterase domain-containing protein" evidence="1">
    <location>
        <begin position="24"/>
        <end position="552"/>
    </location>
</feature>
<dbReference type="Proteomes" id="UP000722791">
    <property type="component" value="Unassembled WGS sequence"/>
</dbReference>
<dbReference type="EMBL" id="BNCQ01000001">
    <property type="protein sequence ID" value="GIL93802.1"/>
    <property type="molecule type" value="Genomic_DNA"/>
</dbReference>
<gene>
    <name evidence="2" type="ORF">Vretifemale_8390</name>
    <name evidence="3" type="ORF">Vretimale_92</name>
</gene>
<feature type="signal peptide" evidence="1">
    <location>
        <begin position="1"/>
        <end position="23"/>
    </location>
</feature>
<proteinExistence type="predicted"/>
<dbReference type="SUPFAM" id="SSF52266">
    <property type="entry name" value="SGNH hydrolase"/>
    <property type="match status" value="1"/>
</dbReference>
<dbReference type="Proteomes" id="UP000747110">
    <property type="component" value="Unassembled WGS sequence"/>
</dbReference>
<dbReference type="CDD" id="cd00229">
    <property type="entry name" value="SGNH_hydrolase"/>
    <property type="match status" value="1"/>
</dbReference>
<dbReference type="AlphaFoldDB" id="A0A8J4CDP6"/>
<dbReference type="PANTHER" id="PTHR34407:SF1">
    <property type="entry name" value="SGNH HYDROLASE-TYPE ESTERASE DOMAIN-CONTAINING PROTEIN"/>
    <property type="match status" value="1"/>
</dbReference>
<comment type="caution">
    <text evidence="2">The sequence shown here is derived from an EMBL/GenBank/DDBJ whole genome shotgun (WGS) entry which is preliminary data.</text>
</comment>
<dbReference type="PANTHER" id="PTHR34407">
    <property type="entry name" value="EXPRESSED PROTEIN"/>
    <property type="match status" value="1"/>
</dbReference>
<evidence type="ECO:0000313" key="2">
    <source>
        <dbReference type="EMBL" id="GIL78984.1"/>
    </source>
</evidence>
<dbReference type="Gene3D" id="3.40.50.1110">
    <property type="entry name" value="SGNH hydrolase"/>
    <property type="match status" value="1"/>
</dbReference>